<dbReference type="RefSeq" id="WP_132146442.1">
    <property type="nucleotide sequence ID" value="NZ_SMCS01000008.1"/>
</dbReference>
<dbReference type="PANTHER" id="PTHR33986:SF15">
    <property type="entry name" value="MITOCHONDRIAL FISSION PROTEIN ELM1"/>
    <property type="match status" value="1"/>
</dbReference>
<evidence type="ECO:0000313" key="2">
    <source>
        <dbReference type="Proteomes" id="UP000295645"/>
    </source>
</evidence>
<comment type="caution">
    <text evidence="1">The sequence shown here is derived from an EMBL/GenBank/DDBJ whole genome shotgun (WGS) entry which is preliminary data.</text>
</comment>
<dbReference type="AlphaFoldDB" id="A0A4R3YMT3"/>
<sequence length="325" mass="35105">MTIPGECWVVTDGAAGNRRQALALAEALKMPVRELIVTLRAPWSWFAPRMLPGVDIACRRDGSGFSPPWPPIVIGCGRASALLTRRLRARSEGRTFAVQILDPHISPRHWDMVVAPRHDGLEGPNVLTPIGSLNPVDDAWLDDGREAFAYLTDLKGPRLAVLLGGPRRGMPFDGPAIAGFVDAVTRRHILDGGSVMAVASRRTPPDAIAALREALDGVPGFIWANEGDGPNPYPGVLGWADRFLVTPDSVNMLSEACATGRPVHTMTHGTLPSRIARFHRELRESGRLHDVGAVTPASQPALRETEAIAATVRTNLRTRHGATPR</sequence>
<protein>
    <recommendedName>
        <fullName evidence="3">Mitochondrial fission protein ELM1</fullName>
    </recommendedName>
</protein>
<keyword evidence="2" id="KW-1185">Reference proteome</keyword>
<dbReference type="Pfam" id="PF06258">
    <property type="entry name" value="Mito_fiss_Elm1"/>
    <property type="match status" value="1"/>
</dbReference>
<evidence type="ECO:0008006" key="3">
    <source>
        <dbReference type="Google" id="ProtNLM"/>
    </source>
</evidence>
<organism evidence="1 2">
    <name type="scientific">Luteibacter rhizovicinus</name>
    <dbReference type="NCBI Taxonomy" id="242606"/>
    <lineage>
        <taxon>Bacteria</taxon>
        <taxon>Pseudomonadati</taxon>
        <taxon>Pseudomonadota</taxon>
        <taxon>Gammaproteobacteria</taxon>
        <taxon>Lysobacterales</taxon>
        <taxon>Rhodanobacteraceae</taxon>
        <taxon>Luteibacter</taxon>
    </lineage>
</organism>
<evidence type="ECO:0000313" key="1">
    <source>
        <dbReference type="EMBL" id="TCV92143.1"/>
    </source>
</evidence>
<dbReference type="Proteomes" id="UP000295645">
    <property type="component" value="Unassembled WGS sequence"/>
</dbReference>
<dbReference type="EMBL" id="SMCS01000008">
    <property type="protein sequence ID" value="TCV92143.1"/>
    <property type="molecule type" value="Genomic_DNA"/>
</dbReference>
<accession>A0A4R3YMT3</accession>
<dbReference type="PANTHER" id="PTHR33986">
    <property type="entry name" value="OS02G0535700 PROTEIN"/>
    <property type="match status" value="1"/>
</dbReference>
<name>A0A4R3YMT3_9GAMM</name>
<reference evidence="1 2" key="1">
    <citation type="submission" date="2019-03" db="EMBL/GenBank/DDBJ databases">
        <title>Above-ground endophytic microbial communities from plants in different locations in the United States.</title>
        <authorList>
            <person name="Frank C."/>
        </authorList>
    </citation>
    <scope>NUCLEOTIDE SEQUENCE [LARGE SCALE GENOMIC DNA]</scope>
    <source>
        <strain evidence="1 2">LP_13_YM</strain>
    </source>
</reference>
<dbReference type="OrthoDB" id="272235at2"/>
<gene>
    <name evidence="1" type="ORF">EC912_108137</name>
</gene>
<proteinExistence type="predicted"/>
<dbReference type="InterPro" id="IPR009367">
    <property type="entry name" value="Elm1-like"/>
</dbReference>